<keyword evidence="3" id="KW-1185">Reference proteome</keyword>
<name>A0A1P8WL88_9PLAN</name>
<dbReference type="AlphaFoldDB" id="A0A1P8WL88"/>
<reference evidence="2 3" key="1">
    <citation type="journal article" date="2016" name="Front. Microbiol.">
        <title>Fuerstia marisgermanicae gen. nov., sp. nov., an Unusual Member of the Phylum Planctomycetes from the German Wadden Sea.</title>
        <authorList>
            <person name="Kohn T."/>
            <person name="Heuer A."/>
            <person name="Jogler M."/>
            <person name="Vollmers J."/>
            <person name="Boedeker C."/>
            <person name="Bunk B."/>
            <person name="Rast P."/>
            <person name="Borchert D."/>
            <person name="Glockner I."/>
            <person name="Freese H.M."/>
            <person name="Klenk H.P."/>
            <person name="Overmann J."/>
            <person name="Kaster A.K."/>
            <person name="Rohde M."/>
            <person name="Wiegand S."/>
            <person name="Jogler C."/>
        </authorList>
    </citation>
    <scope>NUCLEOTIDE SEQUENCE [LARGE SCALE GENOMIC DNA]</scope>
    <source>
        <strain evidence="2 3">NH11</strain>
    </source>
</reference>
<dbReference type="OrthoDB" id="4427386at2"/>
<evidence type="ECO:0000256" key="1">
    <source>
        <dbReference type="SAM" id="MobiDB-lite"/>
    </source>
</evidence>
<organism evidence="2 3">
    <name type="scientific">Fuerstiella marisgermanici</name>
    <dbReference type="NCBI Taxonomy" id="1891926"/>
    <lineage>
        <taxon>Bacteria</taxon>
        <taxon>Pseudomonadati</taxon>
        <taxon>Planctomycetota</taxon>
        <taxon>Planctomycetia</taxon>
        <taxon>Planctomycetales</taxon>
        <taxon>Planctomycetaceae</taxon>
        <taxon>Fuerstiella</taxon>
    </lineage>
</organism>
<dbReference type="RefSeq" id="WP_077026078.1">
    <property type="nucleotide sequence ID" value="NZ_CP017641.1"/>
</dbReference>
<evidence type="ECO:0000313" key="3">
    <source>
        <dbReference type="Proteomes" id="UP000187735"/>
    </source>
</evidence>
<dbReference type="STRING" id="1891926.Fuma_04475"/>
<evidence type="ECO:0000313" key="2">
    <source>
        <dbReference type="EMBL" id="APZ94826.1"/>
    </source>
</evidence>
<gene>
    <name evidence="2" type="ORF">Fuma_04475</name>
</gene>
<dbReference type="EMBL" id="CP017641">
    <property type="protein sequence ID" value="APZ94826.1"/>
    <property type="molecule type" value="Genomic_DNA"/>
</dbReference>
<feature type="region of interest" description="Disordered" evidence="1">
    <location>
        <begin position="1"/>
        <end position="34"/>
    </location>
</feature>
<proteinExistence type="predicted"/>
<protein>
    <submittedName>
        <fullName evidence="2">Uncharacterized protein</fullName>
    </submittedName>
</protein>
<dbReference type="Proteomes" id="UP000187735">
    <property type="component" value="Chromosome"/>
</dbReference>
<accession>A0A1P8WL88</accession>
<sequence>MKKATLFPDDSNPRPPSPEPYVQRSRTSQAAAKLVRPSVSSQVARVFDFIDSHGNYGATDREIQHGLELDGNSQRPRRVWLQKHGFVTTKGIPPEVRDRSTVWVTTSKPLRLRDAG</sequence>
<dbReference type="KEGG" id="fmr:Fuma_04475"/>